<name>A0AAE3YGQ7_9ACTN</name>
<dbReference type="InterPro" id="IPR015422">
    <property type="entry name" value="PyrdxlP-dep_Trfase_small"/>
</dbReference>
<protein>
    <submittedName>
        <fullName evidence="2">Aspartate/methionine/tyrosine aminotransferase</fullName>
    </submittedName>
</protein>
<sequence>MIPTQAAHRVALPDAPHNLTQHELEAMRARFNLAAAHSRVPAPPAVVDRLPELWRAAERNPQQEMEERFLAAFFRLHRQPTAAALGRTLLSYSASVAVQVAATLLMQRGASVALIEPCVDNVADILRHQRVRTQPLDESLLRDASSIYGRLATQPATDAVFLVDPNNPTGTSLLSHGRAGFEEVVRFCADHGRILVLDLSFAVFALGGGGPERFDLYQLLEDSGVSYLAIEDTGKTWPIRDAKCAMLTVSRDLWPDVLDIHTSVLLSVSPFVLGLLTAHADASAEDGYAAGRELIRGNREVAVRTLEGSVLIHQPPSVPVSVGWFRIADPRLAATPLHERLAAADVYALPGTYFYWASPARGERFLRIALARDPGVFAEGLHRLRAVLDR</sequence>
<keyword evidence="2" id="KW-0808">Transferase</keyword>
<dbReference type="Pfam" id="PF00155">
    <property type="entry name" value="Aminotran_1_2"/>
    <property type="match status" value="1"/>
</dbReference>
<keyword evidence="3" id="KW-1185">Reference proteome</keyword>
<organism evidence="2 3">
    <name type="scientific">Catenuloplanes atrovinosus</name>
    <dbReference type="NCBI Taxonomy" id="137266"/>
    <lineage>
        <taxon>Bacteria</taxon>
        <taxon>Bacillati</taxon>
        <taxon>Actinomycetota</taxon>
        <taxon>Actinomycetes</taxon>
        <taxon>Micromonosporales</taxon>
        <taxon>Micromonosporaceae</taxon>
        <taxon>Catenuloplanes</taxon>
    </lineage>
</organism>
<dbReference type="GO" id="GO:0008483">
    <property type="term" value="F:transaminase activity"/>
    <property type="evidence" value="ECO:0007669"/>
    <property type="project" value="UniProtKB-KW"/>
</dbReference>
<evidence type="ECO:0000259" key="1">
    <source>
        <dbReference type="Pfam" id="PF00155"/>
    </source>
</evidence>
<dbReference type="Gene3D" id="3.40.640.10">
    <property type="entry name" value="Type I PLP-dependent aspartate aminotransferase-like (Major domain)"/>
    <property type="match status" value="1"/>
</dbReference>
<dbReference type="AlphaFoldDB" id="A0AAE3YGQ7"/>
<dbReference type="InterPro" id="IPR004839">
    <property type="entry name" value="Aminotransferase_I/II_large"/>
</dbReference>
<comment type="caution">
    <text evidence="2">The sequence shown here is derived from an EMBL/GenBank/DDBJ whole genome shotgun (WGS) entry which is preliminary data.</text>
</comment>
<dbReference type="RefSeq" id="WP_310362234.1">
    <property type="nucleotide sequence ID" value="NZ_JAVDYB010000001.1"/>
</dbReference>
<dbReference type="InterPro" id="IPR015421">
    <property type="entry name" value="PyrdxlP-dep_Trfase_major"/>
</dbReference>
<reference evidence="2" key="1">
    <citation type="submission" date="2023-07" db="EMBL/GenBank/DDBJ databases">
        <title>Sequencing the genomes of 1000 actinobacteria strains.</title>
        <authorList>
            <person name="Klenk H.-P."/>
        </authorList>
    </citation>
    <scope>NUCLEOTIDE SEQUENCE</scope>
    <source>
        <strain evidence="2">DSM 44707</strain>
    </source>
</reference>
<dbReference type="EMBL" id="JAVDYB010000001">
    <property type="protein sequence ID" value="MDR7273623.1"/>
    <property type="molecule type" value="Genomic_DNA"/>
</dbReference>
<gene>
    <name evidence="2" type="ORF">J2S41_000401</name>
</gene>
<dbReference type="Gene3D" id="3.90.1150.10">
    <property type="entry name" value="Aspartate Aminotransferase, domain 1"/>
    <property type="match status" value="1"/>
</dbReference>
<feature type="domain" description="Aminotransferase class I/classII large" evidence="1">
    <location>
        <begin position="70"/>
        <end position="376"/>
    </location>
</feature>
<dbReference type="InterPro" id="IPR015424">
    <property type="entry name" value="PyrdxlP-dep_Trfase"/>
</dbReference>
<dbReference type="GO" id="GO:0030170">
    <property type="term" value="F:pyridoxal phosphate binding"/>
    <property type="evidence" value="ECO:0007669"/>
    <property type="project" value="InterPro"/>
</dbReference>
<dbReference type="SUPFAM" id="SSF53383">
    <property type="entry name" value="PLP-dependent transferases"/>
    <property type="match status" value="1"/>
</dbReference>
<accession>A0AAE3YGQ7</accession>
<dbReference type="Proteomes" id="UP001183643">
    <property type="component" value="Unassembled WGS sequence"/>
</dbReference>
<evidence type="ECO:0000313" key="2">
    <source>
        <dbReference type="EMBL" id="MDR7273623.1"/>
    </source>
</evidence>
<keyword evidence="2" id="KW-0032">Aminotransferase</keyword>
<evidence type="ECO:0000313" key="3">
    <source>
        <dbReference type="Proteomes" id="UP001183643"/>
    </source>
</evidence>
<proteinExistence type="predicted"/>